<evidence type="ECO:0000313" key="3">
    <source>
        <dbReference type="Proteomes" id="UP000198802"/>
    </source>
</evidence>
<gene>
    <name evidence="2" type="ORF">Ga0074812_1385</name>
</gene>
<dbReference type="EMBL" id="FAOZ01000038">
    <property type="protein sequence ID" value="CUU60290.1"/>
    <property type="molecule type" value="Genomic_DNA"/>
</dbReference>
<feature type="repeat" description="WD" evidence="1">
    <location>
        <begin position="1"/>
        <end position="28"/>
    </location>
</feature>
<dbReference type="PROSITE" id="PS50082">
    <property type="entry name" value="WD_REPEATS_2"/>
    <property type="match status" value="1"/>
</dbReference>
<name>A0A0S4QZ60_9ACTN</name>
<dbReference type="Proteomes" id="UP000198802">
    <property type="component" value="Unassembled WGS sequence"/>
</dbReference>
<dbReference type="InterPro" id="IPR015943">
    <property type="entry name" value="WD40/YVTN_repeat-like_dom_sf"/>
</dbReference>
<protein>
    <submittedName>
        <fullName evidence="2">Uncharacterized protein</fullName>
    </submittedName>
</protein>
<sequence>MCAMLFSQDGNIPASSTGDTAVQLWDVSIRITPHPLGCDRTGGRHDEALAVAFASDGRTVVRVSEKRPLRMREDD</sequence>
<keyword evidence="3" id="KW-1185">Reference proteome</keyword>
<organism evidence="2 3">
    <name type="scientific">Parafrankia irregularis</name>
    <dbReference type="NCBI Taxonomy" id="795642"/>
    <lineage>
        <taxon>Bacteria</taxon>
        <taxon>Bacillati</taxon>
        <taxon>Actinomycetota</taxon>
        <taxon>Actinomycetes</taxon>
        <taxon>Frankiales</taxon>
        <taxon>Frankiaceae</taxon>
        <taxon>Parafrankia</taxon>
    </lineage>
</organism>
<evidence type="ECO:0000313" key="2">
    <source>
        <dbReference type="EMBL" id="CUU60290.1"/>
    </source>
</evidence>
<reference evidence="3" key="1">
    <citation type="submission" date="2015-11" db="EMBL/GenBank/DDBJ databases">
        <authorList>
            <person name="Varghese N."/>
        </authorList>
    </citation>
    <scope>NUCLEOTIDE SEQUENCE [LARGE SCALE GENOMIC DNA]</scope>
    <source>
        <strain evidence="3">DSM 45899</strain>
    </source>
</reference>
<dbReference type="AlphaFoldDB" id="A0A0S4QZ60"/>
<keyword evidence="1" id="KW-0853">WD repeat</keyword>
<accession>A0A0S4QZ60</accession>
<dbReference type="InterPro" id="IPR001680">
    <property type="entry name" value="WD40_rpt"/>
</dbReference>
<dbReference type="Gene3D" id="2.130.10.10">
    <property type="entry name" value="YVTN repeat-like/Quinoprotein amine dehydrogenase"/>
    <property type="match status" value="1"/>
</dbReference>
<proteinExistence type="predicted"/>
<evidence type="ECO:0000256" key="1">
    <source>
        <dbReference type="PROSITE-ProRule" id="PRU00221"/>
    </source>
</evidence>